<evidence type="ECO:0000313" key="4">
    <source>
        <dbReference type="Proteomes" id="UP001331761"/>
    </source>
</evidence>
<dbReference type="EMBL" id="WIXE01000695">
    <property type="protein sequence ID" value="KAK5986342.1"/>
    <property type="molecule type" value="Genomic_DNA"/>
</dbReference>
<dbReference type="Proteomes" id="UP001331761">
    <property type="component" value="Unassembled WGS sequence"/>
</dbReference>
<sequence>MRILIPLLLGLVLYAAAATVNIEKVEGSSNTKDADVAGRDTESFADSAVVLSASPDLVVNGDQGKEGELQHHREKRGAIRRRLRKQRDNLRRRLWEKDCYLKIARLKKNFYLEQVKVLNSTTTSTSTTTTTTVAPRP</sequence>
<protein>
    <submittedName>
        <fullName evidence="3">Uncharacterized protein</fullName>
    </submittedName>
</protein>
<dbReference type="AlphaFoldDB" id="A0AAN8IYM2"/>
<name>A0AAN8IYM2_TRICO</name>
<keyword evidence="4" id="KW-1185">Reference proteome</keyword>
<comment type="caution">
    <text evidence="3">The sequence shown here is derived from an EMBL/GenBank/DDBJ whole genome shotgun (WGS) entry which is preliminary data.</text>
</comment>
<gene>
    <name evidence="3" type="ORF">GCK32_018683</name>
</gene>
<feature type="chain" id="PRO_5042918001" evidence="2">
    <location>
        <begin position="18"/>
        <end position="137"/>
    </location>
</feature>
<evidence type="ECO:0000256" key="2">
    <source>
        <dbReference type="SAM" id="SignalP"/>
    </source>
</evidence>
<feature type="compositionally biased region" description="Basic residues" evidence="1">
    <location>
        <begin position="72"/>
        <end position="81"/>
    </location>
</feature>
<keyword evidence="2" id="KW-0732">Signal</keyword>
<organism evidence="3 4">
    <name type="scientific">Trichostrongylus colubriformis</name>
    <name type="common">Black scour worm</name>
    <dbReference type="NCBI Taxonomy" id="6319"/>
    <lineage>
        <taxon>Eukaryota</taxon>
        <taxon>Metazoa</taxon>
        <taxon>Ecdysozoa</taxon>
        <taxon>Nematoda</taxon>
        <taxon>Chromadorea</taxon>
        <taxon>Rhabditida</taxon>
        <taxon>Rhabditina</taxon>
        <taxon>Rhabditomorpha</taxon>
        <taxon>Strongyloidea</taxon>
        <taxon>Trichostrongylidae</taxon>
        <taxon>Trichostrongylus</taxon>
    </lineage>
</organism>
<feature type="region of interest" description="Disordered" evidence="1">
    <location>
        <begin position="58"/>
        <end position="81"/>
    </location>
</feature>
<evidence type="ECO:0000256" key="1">
    <source>
        <dbReference type="SAM" id="MobiDB-lite"/>
    </source>
</evidence>
<reference evidence="3 4" key="1">
    <citation type="submission" date="2019-10" db="EMBL/GenBank/DDBJ databases">
        <title>Assembly and Annotation for the nematode Trichostrongylus colubriformis.</title>
        <authorList>
            <person name="Martin J."/>
        </authorList>
    </citation>
    <scope>NUCLEOTIDE SEQUENCE [LARGE SCALE GENOMIC DNA]</scope>
    <source>
        <strain evidence="3">G859</strain>
        <tissue evidence="3">Whole worm</tissue>
    </source>
</reference>
<feature type="signal peptide" evidence="2">
    <location>
        <begin position="1"/>
        <end position="17"/>
    </location>
</feature>
<evidence type="ECO:0000313" key="3">
    <source>
        <dbReference type="EMBL" id="KAK5986342.1"/>
    </source>
</evidence>
<proteinExistence type="predicted"/>
<accession>A0AAN8IYM2</accession>